<reference evidence="2 3" key="1">
    <citation type="submission" date="2021-11" db="EMBL/GenBank/DDBJ databases">
        <authorList>
            <person name="Depoorter E."/>
        </authorList>
    </citation>
    <scope>NUCLEOTIDE SEQUENCE [LARGE SCALE GENOMIC DNA]</scope>
    <source>
        <strain evidence="2 3">LMG 24286</strain>
    </source>
</reference>
<accession>A0ABN8BMC1</accession>
<dbReference type="Proteomes" id="UP000789719">
    <property type="component" value="Unassembled WGS sequence"/>
</dbReference>
<evidence type="ECO:0000313" key="3">
    <source>
        <dbReference type="Proteomes" id="UP000789719"/>
    </source>
</evidence>
<dbReference type="EMBL" id="CAKKNT010000003">
    <property type="protein sequence ID" value="CAH0417976.1"/>
    <property type="molecule type" value="Genomic_DNA"/>
</dbReference>
<keyword evidence="3" id="KW-1185">Reference proteome</keyword>
<keyword evidence="1" id="KW-0472">Membrane</keyword>
<keyword evidence="1" id="KW-1133">Transmembrane helix</keyword>
<dbReference type="RefSeq" id="WP_230098083.1">
    <property type="nucleotide sequence ID" value="NZ_CAKKNT010000003.1"/>
</dbReference>
<evidence type="ECO:0000256" key="1">
    <source>
        <dbReference type="SAM" id="Phobius"/>
    </source>
</evidence>
<feature type="transmembrane region" description="Helical" evidence="1">
    <location>
        <begin position="39"/>
        <end position="60"/>
    </location>
</feature>
<feature type="transmembrane region" description="Helical" evidence="1">
    <location>
        <begin position="72"/>
        <end position="96"/>
    </location>
</feature>
<comment type="caution">
    <text evidence="2">The sequence shown here is derived from an EMBL/GenBank/DDBJ whole genome shotgun (WGS) entry which is preliminary data.</text>
</comment>
<sequence length="108" mass="11958">MQHKKAPTRYFKRLANWQLYSIIMLWAIAYAIFSAGDFTLFGMLLPAVSAVSICALFEFAAQAYIWYKDGHLVAAGLALIASPVSSLLIYMVGMWLHHFGAGTLSVVL</sequence>
<feature type="transmembrane region" description="Helical" evidence="1">
    <location>
        <begin position="14"/>
        <end position="33"/>
    </location>
</feature>
<proteinExistence type="predicted"/>
<keyword evidence="1" id="KW-0812">Transmembrane</keyword>
<organism evidence="2 3">
    <name type="scientific">Periweissella ghanensis</name>
    <dbReference type="NCBI Taxonomy" id="467997"/>
    <lineage>
        <taxon>Bacteria</taxon>
        <taxon>Bacillati</taxon>
        <taxon>Bacillota</taxon>
        <taxon>Bacilli</taxon>
        <taxon>Lactobacillales</taxon>
        <taxon>Lactobacillaceae</taxon>
        <taxon>Periweissella</taxon>
    </lineage>
</organism>
<protein>
    <submittedName>
        <fullName evidence="2">Uncharacterized protein</fullName>
    </submittedName>
</protein>
<name>A0ABN8BMC1_9LACO</name>
<gene>
    <name evidence="2" type="ORF">WGH24286_00392</name>
</gene>
<evidence type="ECO:0000313" key="2">
    <source>
        <dbReference type="EMBL" id="CAH0417976.1"/>
    </source>
</evidence>